<evidence type="ECO:0000256" key="1">
    <source>
        <dbReference type="SAM" id="MobiDB-lite"/>
    </source>
</evidence>
<dbReference type="AlphaFoldDB" id="A0A897N5X0"/>
<evidence type="ECO:0000256" key="2">
    <source>
        <dbReference type="SAM" id="Phobius"/>
    </source>
</evidence>
<protein>
    <submittedName>
        <fullName evidence="3">Uncharacterized protein</fullName>
    </submittedName>
</protein>
<sequence>MSDTQPCPIDGCDYRGTVKGLKGHLGAQPDHPNWNDLDDQVKADLQSGDGETSDEGHDQGETDPVEGGDDPSSDPDGSDDHPEQDGDQDEPPENDQNDHPDDTPSSPTMSDATDGSDQWSTVQTTDDASQDQPAQGTEESDSDLSGGIPIPVDTTTLFMLVGLILLGGLLLMYIRSGNDTHEPVEEAKDLDESNQQDAPEGGFSAPPLEGGE</sequence>
<keyword evidence="2" id="KW-0472">Membrane</keyword>
<dbReference type="GeneID" id="68855696"/>
<keyword evidence="2" id="KW-1133">Transmembrane helix</keyword>
<dbReference type="EMBL" id="CP064787">
    <property type="protein sequence ID" value="QSG06459.1"/>
    <property type="molecule type" value="Genomic_DNA"/>
</dbReference>
<dbReference type="RefSeq" id="WP_229112927.1">
    <property type="nucleotide sequence ID" value="NZ_CP064787.1"/>
</dbReference>
<gene>
    <name evidence="3" type="ORF">HSR121_2128</name>
</gene>
<keyword evidence="2" id="KW-0812">Transmembrane</keyword>
<feature type="compositionally biased region" description="Polar residues" evidence="1">
    <location>
        <begin position="103"/>
        <end position="137"/>
    </location>
</feature>
<feature type="region of interest" description="Disordered" evidence="1">
    <location>
        <begin position="21"/>
        <end position="148"/>
    </location>
</feature>
<organism evidence="3 4">
    <name type="scientific">Halapricum desulfuricans</name>
    <dbReference type="NCBI Taxonomy" id="2841257"/>
    <lineage>
        <taxon>Archaea</taxon>
        <taxon>Methanobacteriati</taxon>
        <taxon>Methanobacteriota</taxon>
        <taxon>Stenosarchaea group</taxon>
        <taxon>Halobacteria</taxon>
        <taxon>Halobacteriales</taxon>
        <taxon>Haloarculaceae</taxon>
        <taxon>Halapricum</taxon>
    </lineage>
</organism>
<feature type="compositionally biased region" description="Acidic residues" evidence="1">
    <location>
        <begin position="85"/>
        <end position="95"/>
    </location>
</feature>
<name>A0A897N5X0_9EURY</name>
<reference evidence="3" key="1">
    <citation type="submission" date="2020-11" db="EMBL/GenBank/DDBJ databases">
        <title>Carbohydrate-dependent, anaerobic sulfur respiration: A novel catabolism in halophilic archaea.</title>
        <authorList>
            <person name="Sorokin D.Y."/>
            <person name="Messina E."/>
            <person name="Smedile F."/>
            <person name="La Cono V."/>
            <person name="Hallsworth J.E."/>
            <person name="Yakimov M.M."/>
        </authorList>
    </citation>
    <scope>NUCLEOTIDE SEQUENCE</scope>
    <source>
        <strain evidence="3">HSR12-1</strain>
    </source>
</reference>
<evidence type="ECO:0000313" key="3">
    <source>
        <dbReference type="EMBL" id="QSG06459.1"/>
    </source>
</evidence>
<dbReference type="Proteomes" id="UP000663525">
    <property type="component" value="Chromosome"/>
</dbReference>
<evidence type="ECO:0000313" key="4">
    <source>
        <dbReference type="Proteomes" id="UP000663525"/>
    </source>
</evidence>
<feature type="region of interest" description="Disordered" evidence="1">
    <location>
        <begin position="183"/>
        <end position="212"/>
    </location>
</feature>
<proteinExistence type="predicted"/>
<feature type="compositionally biased region" description="Acidic residues" evidence="1">
    <location>
        <begin position="61"/>
        <end position="77"/>
    </location>
</feature>
<feature type="transmembrane region" description="Helical" evidence="2">
    <location>
        <begin position="157"/>
        <end position="174"/>
    </location>
</feature>
<accession>A0A897N5X0</accession>